<comment type="cofactor">
    <cofactor evidence="1">
        <name>FMN</name>
        <dbReference type="ChEBI" id="CHEBI:58210"/>
    </cofactor>
</comment>
<evidence type="ECO:0000256" key="1">
    <source>
        <dbReference type="ARBA" id="ARBA00001917"/>
    </source>
</evidence>
<keyword evidence="4" id="KW-0521">NADP</keyword>
<accession>A0ABM6M8H0</accession>
<name>A0ABM6M8H0_9SPHN</name>
<evidence type="ECO:0000256" key="3">
    <source>
        <dbReference type="ARBA" id="ARBA00022643"/>
    </source>
</evidence>
<dbReference type="CDD" id="cd04747">
    <property type="entry name" value="OYE_like_5_FMN"/>
    <property type="match status" value="1"/>
</dbReference>
<evidence type="ECO:0000256" key="4">
    <source>
        <dbReference type="ARBA" id="ARBA00022857"/>
    </source>
</evidence>
<dbReference type="InterPro" id="IPR001155">
    <property type="entry name" value="OxRdtase_FMN_N"/>
</dbReference>
<evidence type="ECO:0000313" key="9">
    <source>
        <dbReference type="Proteomes" id="UP000258016"/>
    </source>
</evidence>
<evidence type="ECO:0000259" key="7">
    <source>
        <dbReference type="Pfam" id="PF00724"/>
    </source>
</evidence>
<dbReference type="InterPro" id="IPR044152">
    <property type="entry name" value="YqjM-like"/>
</dbReference>
<organism evidence="8 9">
    <name type="scientific">Blastomonas fulva</name>
    <dbReference type="NCBI Taxonomy" id="1550728"/>
    <lineage>
        <taxon>Bacteria</taxon>
        <taxon>Pseudomonadati</taxon>
        <taxon>Pseudomonadota</taxon>
        <taxon>Alphaproteobacteria</taxon>
        <taxon>Sphingomonadales</taxon>
        <taxon>Sphingomonadaceae</taxon>
        <taxon>Blastomonas</taxon>
    </lineage>
</organism>
<reference evidence="8 9" key="1">
    <citation type="submission" date="2017-03" db="EMBL/GenBank/DDBJ databases">
        <title>Complete genome sequence of Blastomonas fulva degrading microcsystin LR.</title>
        <authorList>
            <person name="Lee H.-g."/>
            <person name="Jin L."/>
            <person name="oh H.-M."/>
        </authorList>
    </citation>
    <scope>NUCLEOTIDE SEQUENCE [LARGE SCALE GENOMIC DNA]</scope>
    <source>
        <strain evidence="8 9">T2</strain>
    </source>
</reference>
<sequence length="372" mass="40230">MTHCNTDVLFEPVCLGQLTLRNRIVMAPMTRGFATGGMPGTAHVDYYERRARGGVGLILTEGTVVDRPAARNEPGIPFFHGAALEKWRPVAEAVHRAGGAIGPQLWHASSVESKTSDWAPESPVESPSGLSAPGFPRGVAMTQEAIADTVAAFAKGAADAKRLGFDVIELHGAHGYLIDQFFWSGTNLRDDAYGGATLKQRSRFAAEMIAAVRVAVGPDFPIILRVSQWKQQDYSARLAETPAQMADWLLPLVEAGVDVLHCSQRRFWTPEFPEIDGPEGLNFAGWAKKLTGAVTISVGSVGLSGDFINVFSGERSEPASLDRLVARMERGEFDLFAVGRALIVDPDWASKVQHGRVDELCPFDVQALASFV</sequence>
<dbReference type="Gene3D" id="3.20.20.70">
    <property type="entry name" value="Aldolase class I"/>
    <property type="match status" value="1"/>
</dbReference>
<keyword evidence="9" id="KW-1185">Reference proteome</keyword>
<dbReference type="EMBL" id="CP020083">
    <property type="protein sequence ID" value="ASR52269.1"/>
    <property type="molecule type" value="Genomic_DNA"/>
</dbReference>
<dbReference type="SUPFAM" id="SSF51395">
    <property type="entry name" value="FMN-linked oxidoreductases"/>
    <property type="match status" value="1"/>
</dbReference>
<dbReference type="RefSeq" id="WP_117352618.1">
    <property type="nucleotide sequence ID" value="NZ_CP020083.1"/>
</dbReference>
<evidence type="ECO:0000256" key="5">
    <source>
        <dbReference type="ARBA" id="ARBA00023002"/>
    </source>
</evidence>
<dbReference type="Pfam" id="PF00724">
    <property type="entry name" value="Oxidored_FMN"/>
    <property type="match status" value="1"/>
</dbReference>
<keyword evidence="5" id="KW-0560">Oxidoreductase</keyword>
<feature type="domain" description="NADH:flavin oxidoreductase/NADH oxidase N-terminal" evidence="7">
    <location>
        <begin position="9"/>
        <end position="358"/>
    </location>
</feature>
<keyword evidence="2" id="KW-0285">Flavoprotein</keyword>
<dbReference type="InterPro" id="IPR013785">
    <property type="entry name" value="Aldolase_TIM"/>
</dbReference>
<evidence type="ECO:0000256" key="6">
    <source>
        <dbReference type="SAM" id="MobiDB-lite"/>
    </source>
</evidence>
<feature type="region of interest" description="Disordered" evidence="6">
    <location>
        <begin position="112"/>
        <end position="131"/>
    </location>
</feature>
<evidence type="ECO:0000313" key="8">
    <source>
        <dbReference type="EMBL" id="ASR52269.1"/>
    </source>
</evidence>
<dbReference type="Proteomes" id="UP000258016">
    <property type="component" value="Chromosome"/>
</dbReference>
<keyword evidence="3" id="KW-0288">FMN</keyword>
<proteinExistence type="predicted"/>
<dbReference type="GeneID" id="303486503"/>
<gene>
    <name evidence="8" type="ORF">B5J99_13055</name>
</gene>
<dbReference type="PANTHER" id="PTHR43303:SF4">
    <property type="entry name" value="NADPH DEHYDROGENASE C23G7.10C-RELATED"/>
    <property type="match status" value="1"/>
</dbReference>
<dbReference type="PANTHER" id="PTHR43303">
    <property type="entry name" value="NADPH DEHYDROGENASE C23G7.10C-RELATED"/>
    <property type="match status" value="1"/>
</dbReference>
<evidence type="ECO:0000256" key="2">
    <source>
        <dbReference type="ARBA" id="ARBA00022630"/>
    </source>
</evidence>
<protein>
    <submittedName>
        <fullName evidence="8">12-oxophytodienoate reductase</fullName>
    </submittedName>
</protein>